<keyword evidence="1" id="KW-1133">Transmembrane helix</keyword>
<evidence type="ECO:0000256" key="1">
    <source>
        <dbReference type="SAM" id="Phobius"/>
    </source>
</evidence>
<dbReference type="EMBL" id="PYVU01000011">
    <property type="protein sequence ID" value="PTB97566.1"/>
    <property type="molecule type" value="Genomic_DNA"/>
</dbReference>
<protein>
    <submittedName>
        <fullName evidence="2">Uncharacterized protein</fullName>
    </submittedName>
</protein>
<keyword evidence="1" id="KW-0472">Membrane</keyword>
<name>A0A2T4DUX8_9BACT</name>
<keyword evidence="1" id="KW-0812">Transmembrane</keyword>
<dbReference type="PROSITE" id="PS51257">
    <property type="entry name" value="PROKAR_LIPOPROTEIN"/>
    <property type="match status" value="1"/>
</dbReference>
<dbReference type="AlphaFoldDB" id="A0A2T4DUX8"/>
<proteinExistence type="predicted"/>
<comment type="caution">
    <text evidence="2">The sequence shown here is derived from an EMBL/GenBank/DDBJ whole genome shotgun (WGS) entry which is preliminary data.</text>
</comment>
<feature type="transmembrane region" description="Helical" evidence="1">
    <location>
        <begin position="31"/>
        <end position="53"/>
    </location>
</feature>
<sequence length="61" mass="6750">MNANRIQLLLMLLLIACIIVCLLIISKSQDIFLTELGKGLLLIFSVAALNISLNKNLIIKK</sequence>
<evidence type="ECO:0000313" key="3">
    <source>
        <dbReference type="Proteomes" id="UP000240608"/>
    </source>
</evidence>
<feature type="transmembrane region" description="Helical" evidence="1">
    <location>
        <begin position="7"/>
        <end position="25"/>
    </location>
</feature>
<gene>
    <name evidence="2" type="ORF">C9994_02465</name>
</gene>
<organism evidence="2 3">
    <name type="scientific">Marivirga lumbricoides</name>
    <dbReference type="NCBI Taxonomy" id="1046115"/>
    <lineage>
        <taxon>Bacteria</taxon>
        <taxon>Pseudomonadati</taxon>
        <taxon>Bacteroidota</taxon>
        <taxon>Cytophagia</taxon>
        <taxon>Cytophagales</taxon>
        <taxon>Marivirgaceae</taxon>
        <taxon>Marivirga</taxon>
    </lineage>
</organism>
<evidence type="ECO:0000313" key="2">
    <source>
        <dbReference type="EMBL" id="PTB97566.1"/>
    </source>
</evidence>
<dbReference type="Proteomes" id="UP000240608">
    <property type="component" value="Unassembled WGS sequence"/>
</dbReference>
<accession>A0A2T4DUX8</accession>
<reference evidence="2 3" key="1">
    <citation type="submission" date="2018-03" db="EMBL/GenBank/DDBJ databases">
        <title>Cross-interface Injection: A General Nanoliter Liquid Handling Method Applied to Single Cells Genome Amplification Automated Nanoliter Liquid Handling Applied to Single Cell Multiple Displacement Amplification.</title>
        <authorList>
            <person name="Yun J."/>
            <person name="Xu P."/>
            <person name="Xu J."/>
            <person name="Dai X."/>
            <person name="Wang Y."/>
            <person name="Zheng X."/>
            <person name="Cao C."/>
            <person name="Yi Q."/>
            <person name="Zhu Y."/>
            <person name="Wang L."/>
            <person name="Dong Z."/>
            <person name="Huang Y."/>
            <person name="Huang L."/>
            <person name="Du W."/>
        </authorList>
    </citation>
    <scope>NUCLEOTIDE SEQUENCE [LARGE SCALE GENOMIC DNA]</scope>
    <source>
        <strain evidence="2 3">Z-D1-2</strain>
    </source>
</reference>